<evidence type="ECO:0000256" key="3">
    <source>
        <dbReference type="ARBA" id="ARBA00011914"/>
    </source>
</evidence>
<accession>A0AAE1MEA9</accession>
<evidence type="ECO:0000256" key="2">
    <source>
        <dbReference type="ARBA" id="ARBA00004496"/>
    </source>
</evidence>
<sequence>MVGNSTNERASSLRWKILRQALLPRASHPNPDDETQKGIKRISRRNIHGFNLIPSRLLDKCETTDCNESTSRDARLCYTIPIHGSPKLLLIQRVDDHARLSDFEICNRYNIDNTGVVCSWPSEDVLAYYCLSHADRFRHKKVIELGSGYGLAAFVIAAVTEASEVVISDGNPQVVNYIQHNVEVNSGTFGDTTVKPMMLHWNQEETFDIANAFDIIVASDCTFFKDFHRDLARIVKLLLSKTGSPEAILLSPKRGDSLDMFLEIVKEYGLQFTVTENYDAEVWNRHERFMNGKDRDSWPSYEKDHCYPLLIRITP</sequence>
<dbReference type="Proteomes" id="UP001293593">
    <property type="component" value="Unassembled WGS sequence"/>
</dbReference>
<name>A0AAE1MEA9_9FABA</name>
<dbReference type="PANTHER" id="PTHR13539">
    <property type="entry name" value="CALMODULIN-LYSINE N-METHYLTRANSFERASE"/>
    <property type="match status" value="1"/>
</dbReference>
<organism evidence="9 10">
    <name type="scientific">Acacia crassicarpa</name>
    <name type="common">northern wattle</name>
    <dbReference type="NCBI Taxonomy" id="499986"/>
    <lineage>
        <taxon>Eukaryota</taxon>
        <taxon>Viridiplantae</taxon>
        <taxon>Streptophyta</taxon>
        <taxon>Embryophyta</taxon>
        <taxon>Tracheophyta</taxon>
        <taxon>Spermatophyta</taxon>
        <taxon>Magnoliopsida</taxon>
        <taxon>eudicotyledons</taxon>
        <taxon>Gunneridae</taxon>
        <taxon>Pentapetalae</taxon>
        <taxon>rosids</taxon>
        <taxon>fabids</taxon>
        <taxon>Fabales</taxon>
        <taxon>Fabaceae</taxon>
        <taxon>Caesalpinioideae</taxon>
        <taxon>mimosoid clade</taxon>
        <taxon>Acacieae</taxon>
        <taxon>Acacia</taxon>
    </lineage>
</organism>
<protein>
    <recommendedName>
        <fullName evidence="4">Calmodulin-lysine N-methyltransferase</fullName>
        <ecNumber evidence="3">2.1.1.60</ecNumber>
    </recommendedName>
</protein>
<keyword evidence="7" id="KW-0808">Transferase</keyword>
<keyword evidence="5" id="KW-0963">Cytoplasm</keyword>
<dbReference type="GO" id="GO:0032259">
    <property type="term" value="P:methylation"/>
    <property type="evidence" value="ECO:0007669"/>
    <property type="project" value="UniProtKB-KW"/>
</dbReference>
<dbReference type="AlphaFoldDB" id="A0AAE1MEA9"/>
<comment type="caution">
    <text evidence="9">The sequence shown here is derived from an EMBL/GenBank/DDBJ whole genome shotgun (WGS) entry which is preliminary data.</text>
</comment>
<dbReference type="CDD" id="cd02440">
    <property type="entry name" value="AdoMet_MTases"/>
    <property type="match status" value="1"/>
</dbReference>
<dbReference type="InterPro" id="IPR029063">
    <property type="entry name" value="SAM-dependent_MTases_sf"/>
</dbReference>
<dbReference type="EC" id="2.1.1.60" evidence="3"/>
<dbReference type="InterPro" id="IPR025800">
    <property type="entry name" value="CaM-Lys-N-MeTrfase"/>
</dbReference>
<dbReference type="Gene3D" id="3.40.50.150">
    <property type="entry name" value="Vaccinia Virus protein VP39"/>
    <property type="match status" value="1"/>
</dbReference>
<gene>
    <name evidence="9" type="ORF">QN277_027670</name>
</gene>
<dbReference type="GO" id="GO:0005634">
    <property type="term" value="C:nucleus"/>
    <property type="evidence" value="ECO:0007669"/>
    <property type="project" value="UniProtKB-SubCell"/>
</dbReference>
<proteinExistence type="predicted"/>
<evidence type="ECO:0000256" key="4">
    <source>
        <dbReference type="ARBA" id="ARBA00020594"/>
    </source>
</evidence>
<dbReference type="InterPro" id="IPR019410">
    <property type="entry name" value="Methyltransf_16"/>
</dbReference>
<keyword evidence="6" id="KW-0489">Methyltransferase</keyword>
<dbReference type="SUPFAM" id="SSF53335">
    <property type="entry name" value="S-adenosyl-L-methionine-dependent methyltransferases"/>
    <property type="match status" value="1"/>
</dbReference>
<dbReference type="Pfam" id="PF10294">
    <property type="entry name" value="Methyltransf_16"/>
    <property type="match status" value="1"/>
</dbReference>
<evidence type="ECO:0000313" key="9">
    <source>
        <dbReference type="EMBL" id="KAK4262060.1"/>
    </source>
</evidence>
<evidence type="ECO:0000256" key="6">
    <source>
        <dbReference type="ARBA" id="ARBA00022603"/>
    </source>
</evidence>
<dbReference type="PANTHER" id="PTHR13539:SF3">
    <property type="entry name" value="CALMODULIN-LYSINE N-METHYLTRANSFERASE"/>
    <property type="match status" value="1"/>
</dbReference>
<evidence type="ECO:0000256" key="5">
    <source>
        <dbReference type="ARBA" id="ARBA00022490"/>
    </source>
</evidence>
<evidence type="ECO:0000256" key="7">
    <source>
        <dbReference type="ARBA" id="ARBA00022679"/>
    </source>
</evidence>
<dbReference type="GO" id="GO:0018025">
    <property type="term" value="F:calmodulin-lysine N-methyltransferase activity"/>
    <property type="evidence" value="ECO:0007669"/>
    <property type="project" value="UniProtKB-EC"/>
</dbReference>
<evidence type="ECO:0000313" key="10">
    <source>
        <dbReference type="Proteomes" id="UP001293593"/>
    </source>
</evidence>
<evidence type="ECO:0000256" key="8">
    <source>
        <dbReference type="ARBA" id="ARBA00023242"/>
    </source>
</evidence>
<keyword evidence="8" id="KW-0539">Nucleus</keyword>
<dbReference type="GO" id="GO:0005737">
    <property type="term" value="C:cytoplasm"/>
    <property type="evidence" value="ECO:0007669"/>
    <property type="project" value="UniProtKB-SubCell"/>
</dbReference>
<evidence type="ECO:0000256" key="1">
    <source>
        <dbReference type="ARBA" id="ARBA00004123"/>
    </source>
</evidence>
<dbReference type="EMBL" id="JAWXYG010000009">
    <property type="protein sequence ID" value="KAK4262060.1"/>
    <property type="molecule type" value="Genomic_DNA"/>
</dbReference>
<reference evidence="9" key="1">
    <citation type="submission" date="2023-10" db="EMBL/GenBank/DDBJ databases">
        <title>Chromosome-level genome of the transformable northern wattle, Acacia crassicarpa.</title>
        <authorList>
            <person name="Massaro I."/>
            <person name="Sinha N.R."/>
            <person name="Poethig S."/>
            <person name="Leichty A.R."/>
        </authorList>
    </citation>
    <scope>NUCLEOTIDE SEQUENCE</scope>
    <source>
        <strain evidence="9">Acra3RX</strain>
        <tissue evidence="9">Leaf</tissue>
    </source>
</reference>
<comment type="subcellular location">
    <subcellularLocation>
        <location evidence="2">Cytoplasm</location>
    </subcellularLocation>
    <subcellularLocation>
        <location evidence="1">Nucleus</location>
    </subcellularLocation>
</comment>
<keyword evidence="10" id="KW-1185">Reference proteome</keyword>